<dbReference type="GO" id="GO:0005829">
    <property type="term" value="C:cytosol"/>
    <property type="evidence" value="ECO:0007669"/>
    <property type="project" value="TreeGrafter"/>
</dbReference>
<dbReference type="InterPro" id="IPR000150">
    <property type="entry name" value="Cof"/>
</dbReference>
<dbReference type="PANTHER" id="PTHR10000">
    <property type="entry name" value="PHOSPHOSERINE PHOSPHATASE"/>
    <property type="match status" value="1"/>
</dbReference>
<protein>
    <submittedName>
        <fullName evidence="1">Putative hydrolase of the HAD superfamily</fullName>
    </submittedName>
</protein>
<dbReference type="SFLD" id="SFLDG01144">
    <property type="entry name" value="C2.B.4:_PGP_Like"/>
    <property type="match status" value="1"/>
</dbReference>
<dbReference type="SUPFAM" id="SSF56784">
    <property type="entry name" value="HAD-like"/>
    <property type="match status" value="1"/>
</dbReference>
<evidence type="ECO:0000313" key="2">
    <source>
        <dbReference type="Proteomes" id="UP000028401"/>
    </source>
</evidence>
<dbReference type="InterPro" id="IPR023214">
    <property type="entry name" value="HAD_sf"/>
</dbReference>
<dbReference type="PANTHER" id="PTHR10000:SF8">
    <property type="entry name" value="HAD SUPERFAMILY HYDROLASE-LIKE, TYPE 3"/>
    <property type="match status" value="1"/>
</dbReference>
<gene>
    <name evidence="1" type="ORF">U725_02437</name>
</gene>
<dbReference type="InterPro" id="IPR006379">
    <property type="entry name" value="HAD-SF_hydro_IIB"/>
</dbReference>
<dbReference type="AlphaFoldDB" id="A0A084A8C4"/>
<dbReference type="GO" id="GO:0000287">
    <property type="term" value="F:magnesium ion binding"/>
    <property type="evidence" value="ECO:0007669"/>
    <property type="project" value="TreeGrafter"/>
</dbReference>
<dbReference type="EMBL" id="AZSI01000161">
    <property type="protein sequence ID" value="KEY61553.1"/>
    <property type="molecule type" value="Genomic_DNA"/>
</dbReference>
<proteinExistence type="predicted"/>
<evidence type="ECO:0000313" key="1">
    <source>
        <dbReference type="EMBL" id="KEY61553.1"/>
    </source>
</evidence>
<sequence>MNLSDSVWYNKAMNKEIKLIALDLDGTLLNSSKEISKENRLAIDAARQKGVHVVLTTGRPLIAIQPFLKTLEMLDFEDFSITFNGGLVQRNTGQILSKKSFTHDEILEIKELTTKLGIPCDVLSEEKVYMTKSDVVSQYDTLNKLLTFIKVDFDQVPLDVVYNKIVSCTDKELLDAQLSKIPESYFEEFEIFKTQAKLLEFMPKGINKAYGLTQLTNQLNLGAENVMAMGDEANDLSMISWAGYGVAMANAVPAVKEEARIISDLTNDQHAVAHMIEKYVL</sequence>
<dbReference type="GO" id="GO:0016791">
    <property type="term" value="F:phosphatase activity"/>
    <property type="evidence" value="ECO:0007669"/>
    <property type="project" value="TreeGrafter"/>
</dbReference>
<dbReference type="CDD" id="cd07516">
    <property type="entry name" value="HAD_Pase"/>
    <property type="match status" value="1"/>
</dbReference>
<dbReference type="Pfam" id="PF08282">
    <property type="entry name" value="Hydrolase_3"/>
    <property type="match status" value="1"/>
</dbReference>
<dbReference type="InterPro" id="IPR036412">
    <property type="entry name" value="HAD-like_sf"/>
</dbReference>
<comment type="caution">
    <text evidence="1">The sequence shown here is derived from an EMBL/GenBank/DDBJ whole genome shotgun (WGS) entry which is preliminary data.</text>
</comment>
<dbReference type="Gene3D" id="3.30.1240.10">
    <property type="match status" value="1"/>
</dbReference>
<dbReference type="PATRIC" id="fig|1415168.3.peg.2504"/>
<dbReference type="SFLD" id="SFLDG01140">
    <property type="entry name" value="C2.B:_Phosphomannomutase_and_P"/>
    <property type="match status" value="1"/>
</dbReference>
<dbReference type="Gene3D" id="3.40.50.1000">
    <property type="entry name" value="HAD superfamily/HAD-like"/>
    <property type="match status" value="1"/>
</dbReference>
<dbReference type="PROSITE" id="PS01228">
    <property type="entry name" value="COF_1"/>
    <property type="match status" value="1"/>
</dbReference>
<accession>A0A084A8C4</accession>
<reference evidence="1 2" key="1">
    <citation type="submission" date="2014-06" db="EMBL/GenBank/DDBJ databases">
        <title>Draft genome sequence of the putrescine producing strain Lactococcus lactis subsp cremoris GE214.</title>
        <authorList>
            <person name="Ladero V."/>
            <person name="Linares D.M."/>
            <person name="del Rio B."/>
            <person name="Mayo B."/>
            <person name="Martin M.C."/>
            <person name="Fernandez M."/>
            <person name="Alvarez M.A."/>
        </authorList>
    </citation>
    <scope>NUCLEOTIDE SEQUENCE [LARGE SCALE GENOMIC DNA]</scope>
    <source>
        <strain evidence="1 2">GE214</strain>
    </source>
</reference>
<organism evidence="1 2">
    <name type="scientific">Lactococcus cremoris subsp. cremoris GE214</name>
    <dbReference type="NCBI Taxonomy" id="1415168"/>
    <lineage>
        <taxon>Bacteria</taxon>
        <taxon>Bacillati</taxon>
        <taxon>Bacillota</taxon>
        <taxon>Bacilli</taxon>
        <taxon>Lactobacillales</taxon>
        <taxon>Streptococcaceae</taxon>
        <taxon>Lactococcus</taxon>
        <taxon>Lactococcus cremoris subsp. cremoris</taxon>
    </lineage>
</organism>
<dbReference type="NCBIfam" id="TIGR00099">
    <property type="entry name" value="Cof-subfamily"/>
    <property type="match status" value="1"/>
</dbReference>
<keyword evidence="1" id="KW-0378">Hydrolase</keyword>
<dbReference type="NCBIfam" id="TIGR01484">
    <property type="entry name" value="HAD-SF-IIB"/>
    <property type="match status" value="1"/>
</dbReference>
<name>A0A084A8C4_LACLC</name>
<dbReference type="Proteomes" id="UP000028401">
    <property type="component" value="Unassembled WGS sequence"/>
</dbReference>
<dbReference type="SFLD" id="SFLDS00003">
    <property type="entry name" value="Haloacid_Dehalogenase"/>
    <property type="match status" value="1"/>
</dbReference>